<comment type="caution">
    <text evidence="8">Lacks conserved residue(s) required for the propagation of feature annotation.</text>
</comment>
<comment type="subunit">
    <text evidence="8">Homodimer.</text>
</comment>
<dbReference type="UniPathway" id="UPA00053">
    <property type="reaction ID" value="UER00087"/>
</dbReference>
<feature type="domain" description="Shikimate dehydrogenase substrate binding N-terminal" evidence="10">
    <location>
        <begin position="7"/>
        <end position="89"/>
    </location>
</feature>
<dbReference type="NCBIfam" id="TIGR00507">
    <property type="entry name" value="aroE"/>
    <property type="match status" value="1"/>
</dbReference>
<evidence type="ECO:0000256" key="4">
    <source>
        <dbReference type="ARBA" id="ARBA00022857"/>
    </source>
</evidence>
<gene>
    <name evidence="8 11" type="primary">aroE</name>
    <name evidence="11" type="ORF">NCTC13337_01621</name>
</gene>
<dbReference type="InterPro" id="IPR013708">
    <property type="entry name" value="Shikimate_DH-bd_N"/>
</dbReference>
<dbReference type="InterPro" id="IPR006151">
    <property type="entry name" value="Shikm_DH/Glu-tRNA_Rdtase"/>
</dbReference>
<evidence type="ECO:0000256" key="5">
    <source>
        <dbReference type="ARBA" id="ARBA00023002"/>
    </source>
</evidence>
<feature type="binding site" evidence="8">
    <location>
        <position position="217"/>
    </location>
    <ligand>
        <name>NADP(+)</name>
        <dbReference type="ChEBI" id="CHEBI:58349"/>
    </ligand>
</feature>
<evidence type="ECO:0000256" key="6">
    <source>
        <dbReference type="ARBA" id="ARBA00023141"/>
    </source>
</evidence>
<dbReference type="Gene3D" id="3.40.50.10860">
    <property type="entry name" value="Leucine Dehydrogenase, chain A, domain 1"/>
    <property type="match status" value="1"/>
</dbReference>
<feature type="binding site" evidence="8">
    <location>
        <position position="247"/>
    </location>
    <ligand>
        <name>shikimate</name>
        <dbReference type="ChEBI" id="CHEBI:36208"/>
    </ligand>
</feature>
<comment type="catalytic activity">
    <reaction evidence="7 8">
        <text>shikimate + NADP(+) = 3-dehydroshikimate + NADPH + H(+)</text>
        <dbReference type="Rhea" id="RHEA:17737"/>
        <dbReference type="ChEBI" id="CHEBI:15378"/>
        <dbReference type="ChEBI" id="CHEBI:16630"/>
        <dbReference type="ChEBI" id="CHEBI:36208"/>
        <dbReference type="ChEBI" id="CHEBI:57783"/>
        <dbReference type="ChEBI" id="CHEBI:58349"/>
        <dbReference type="EC" id="1.1.1.25"/>
    </reaction>
</comment>
<feature type="active site" description="Proton acceptor" evidence="8">
    <location>
        <position position="66"/>
    </location>
</feature>
<name>A0A380MTB9_9GAMM</name>
<feature type="domain" description="Quinate/shikimate 5-dehydrogenase/glutamyl-tRNA reductase" evidence="9">
    <location>
        <begin position="117"/>
        <end position="194"/>
    </location>
</feature>
<sequence length="263" mass="28969">MSYRCAVIGNPIAHSRSPEIHTRFAEEAGIKLQYDKILSTEESFTDTVQNFFDNGGCGLNITVPFKEHAYRLCDDLTPYARLAGAVNTLWMDNGALCGDNTDGRGLVRALTHIHHISLRQKRILLIGAGGAARGVILPLLDAEIARLDIINRTLNKAETLVHAHTELSDIPMHAYALDAPLSTTYDIIINATSTGLSDTTFVLDSTAVQVETVCYDMVYGKTTPFMHWATENGAVKIFDGYSMLESQARLSFEIWFADELASL</sequence>
<evidence type="ECO:0000256" key="7">
    <source>
        <dbReference type="ARBA" id="ARBA00049442"/>
    </source>
</evidence>
<dbReference type="OrthoDB" id="9776868at2"/>
<evidence type="ECO:0000256" key="2">
    <source>
        <dbReference type="ARBA" id="ARBA00012962"/>
    </source>
</evidence>
<dbReference type="GO" id="GO:0019632">
    <property type="term" value="P:shikimate metabolic process"/>
    <property type="evidence" value="ECO:0007669"/>
    <property type="project" value="InterPro"/>
</dbReference>
<dbReference type="PANTHER" id="PTHR21089:SF1">
    <property type="entry name" value="BIFUNCTIONAL 3-DEHYDROQUINATE DEHYDRATASE_SHIKIMATE DEHYDROGENASE, CHLOROPLASTIC"/>
    <property type="match status" value="1"/>
</dbReference>
<feature type="binding site" evidence="8">
    <location>
        <position position="102"/>
    </location>
    <ligand>
        <name>shikimate</name>
        <dbReference type="ChEBI" id="CHEBI:36208"/>
    </ligand>
</feature>
<dbReference type="InterPro" id="IPR022893">
    <property type="entry name" value="Shikimate_DH_fam"/>
</dbReference>
<evidence type="ECO:0000313" key="12">
    <source>
        <dbReference type="Proteomes" id="UP000254601"/>
    </source>
</evidence>
<dbReference type="GO" id="GO:0009073">
    <property type="term" value="P:aromatic amino acid family biosynthetic process"/>
    <property type="evidence" value="ECO:0007669"/>
    <property type="project" value="UniProtKB-KW"/>
</dbReference>
<keyword evidence="4 8" id="KW-0521">NADP</keyword>
<dbReference type="Gene3D" id="3.40.50.720">
    <property type="entry name" value="NAD(P)-binding Rossmann-like Domain"/>
    <property type="match status" value="1"/>
</dbReference>
<dbReference type="EMBL" id="UHIC01000001">
    <property type="protein sequence ID" value="SUO95859.1"/>
    <property type="molecule type" value="Genomic_DNA"/>
</dbReference>
<evidence type="ECO:0000256" key="1">
    <source>
        <dbReference type="ARBA" id="ARBA00004871"/>
    </source>
</evidence>
<dbReference type="InterPro" id="IPR046346">
    <property type="entry name" value="Aminoacid_DH-like_N_sf"/>
</dbReference>
<keyword evidence="5 8" id="KW-0560">Oxidoreductase</keyword>
<feature type="binding site" evidence="8">
    <location>
        <position position="240"/>
    </location>
    <ligand>
        <name>NADP(+)</name>
        <dbReference type="ChEBI" id="CHEBI:58349"/>
    </ligand>
</feature>
<organism evidence="11 12">
    <name type="scientific">Suttonella ornithocola</name>
    <dbReference type="NCBI Taxonomy" id="279832"/>
    <lineage>
        <taxon>Bacteria</taxon>
        <taxon>Pseudomonadati</taxon>
        <taxon>Pseudomonadota</taxon>
        <taxon>Gammaproteobacteria</taxon>
        <taxon>Cardiobacteriales</taxon>
        <taxon>Cardiobacteriaceae</taxon>
        <taxon>Suttonella</taxon>
    </lineage>
</organism>
<dbReference type="GO" id="GO:0005829">
    <property type="term" value="C:cytosol"/>
    <property type="evidence" value="ECO:0007669"/>
    <property type="project" value="TreeGrafter"/>
</dbReference>
<dbReference type="GO" id="GO:0050661">
    <property type="term" value="F:NADP binding"/>
    <property type="evidence" value="ECO:0007669"/>
    <property type="project" value="InterPro"/>
</dbReference>
<dbReference type="AlphaFoldDB" id="A0A380MTB9"/>
<feature type="binding site" evidence="8">
    <location>
        <position position="62"/>
    </location>
    <ligand>
        <name>shikimate</name>
        <dbReference type="ChEBI" id="CHEBI:36208"/>
    </ligand>
</feature>
<dbReference type="Proteomes" id="UP000254601">
    <property type="component" value="Unassembled WGS sequence"/>
</dbReference>
<evidence type="ECO:0000259" key="10">
    <source>
        <dbReference type="Pfam" id="PF08501"/>
    </source>
</evidence>
<feature type="binding site" evidence="8">
    <location>
        <position position="87"/>
    </location>
    <ligand>
        <name>shikimate</name>
        <dbReference type="ChEBI" id="CHEBI:36208"/>
    </ligand>
</feature>
<dbReference type="NCBIfam" id="NF001310">
    <property type="entry name" value="PRK00258.1-2"/>
    <property type="match status" value="1"/>
</dbReference>
<comment type="similarity">
    <text evidence="8">Belongs to the shikimate dehydrogenase family.</text>
</comment>
<dbReference type="SUPFAM" id="SSF51735">
    <property type="entry name" value="NAD(P)-binding Rossmann-fold domains"/>
    <property type="match status" value="1"/>
</dbReference>
<dbReference type="RefSeq" id="WP_072576928.1">
    <property type="nucleotide sequence ID" value="NZ_LWHB01000118.1"/>
</dbReference>
<dbReference type="InterPro" id="IPR011342">
    <property type="entry name" value="Shikimate_DH"/>
</dbReference>
<dbReference type="HAMAP" id="MF_00222">
    <property type="entry name" value="Shikimate_DH_AroE"/>
    <property type="match status" value="1"/>
</dbReference>
<dbReference type="Pfam" id="PF01488">
    <property type="entry name" value="Shikimate_DH"/>
    <property type="match status" value="1"/>
</dbReference>
<keyword evidence="6 8" id="KW-0057">Aromatic amino acid biosynthesis</keyword>
<feature type="binding site" evidence="8">
    <location>
        <begin position="151"/>
        <end position="156"/>
    </location>
    <ligand>
        <name>NADP(+)</name>
        <dbReference type="ChEBI" id="CHEBI:58349"/>
    </ligand>
</feature>
<dbReference type="InterPro" id="IPR036291">
    <property type="entry name" value="NAD(P)-bd_dom_sf"/>
</dbReference>
<accession>A0A380MTB9</accession>
<evidence type="ECO:0000259" key="9">
    <source>
        <dbReference type="Pfam" id="PF01488"/>
    </source>
</evidence>
<reference evidence="11 12" key="1">
    <citation type="submission" date="2018-06" db="EMBL/GenBank/DDBJ databases">
        <authorList>
            <consortium name="Pathogen Informatics"/>
            <person name="Doyle S."/>
        </authorList>
    </citation>
    <scope>NUCLEOTIDE SEQUENCE [LARGE SCALE GENOMIC DNA]</scope>
    <source>
        <strain evidence="11 12">NCTC13337</strain>
    </source>
</reference>
<evidence type="ECO:0000313" key="11">
    <source>
        <dbReference type="EMBL" id="SUO95859.1"/>
    </source>
</evidence>
<dbReference type="GO" id="GO:0008652">
    <property type="term" value="P:amino acid biosynthetic process"/>
    <property type="evidence" value="ECO:0007669"/>
    <property type="project" value="UniProtKB-KW"/>
</dbReference>
<feature type="binding site" evidence="8">
    <location>
        <begin position="15"/>
        <end position="17"/>
    </location>
    <ligand>
        <name>shikimate</name>
        <dbReference type="ChEBI" id="CHEBI:36208"/>
    </ligand>
</feature>
<dbReference type="SUPFAM" id="SSF53223">
    <property type="entry name" value="Aminoacid dehydrogenase-like, N-terminal domain"/>
    <property type="match status" value="1"/>
</dbReference>
<dbReference type="Pfam" id="PF08501">
    <property type="entry name" value="Shikimate_dh_N"/>
    <property type="match status" value="1"/>
</dbReference>
<evidence type="ECO:0000256" key="8">
    <source>
        <dbReference type="HAMAP-Rule" id="MF_00222"/>
    </source>
</evidence>
<keyword evidence="12" id="KW-1185">Reference proteome</keyword>
<proteinExistence type="inferred from homology"/>
<evidence type="ECO:0000256" key="3">
    <source>
        <dbReference type="ARBA" id="ARBA00022605"/>
    </source>
</evidence>
<dbReference type="PANTHER" id="PTHR21089">
    <property type="entry name" value="SHIKIMATE DEHYDROGENASE"/>
    <property type="match status" value="1"/>
</dbReference>
<feature type="binding site" evidence="8">
    <location>
        <begin position="127"/>
        <end position="131"/>
    </location>
    <ligand>
        <name>NADP(+)</name>
        <dbReference type="ChEBI" id="CHEBI:58349"/>
    </ligand>
</feature>
<protein>
    <recommendedName>
        <fullName evidence="2 8">Shikimate dehydrogenase (NADP(+))</fullName>
        <shortName evidence="8">SDH</shortName>
        <ecNumber evidence="2 8">1.1.1.25</ecNumber>
    </recommendedName>
</protein>
<dbReference type="GO" id="GO:0009423">
    <property type="term" value="P:chorismate biosynthetic process"/>
    <property type="evidence" value="ECO:0007669"/>
    <property type="project" value="UniProtKB-UniRule"/>
</dbReference>
<dbReference type="GO" id="GO:0004764">
    <property type="term" value="F:shikimate 3-dehydrogenase (NADP+) activity"/>
    <property type="evidence" value="ECO:0007669"/>
    <property type="project" value="UniProtKB-UniRule"/>
</dbReference>
<dbReference type="EC" id="1.1.1.25" evidence="2 8"/>
<dbReference type="CDD" id="cd01065">
    <property type="entry name" value="NAD_bind_Shikimate_DH"/>
    <property type="match status" value="1"/>
</dbReference>
<comment type="pathway">
    <text evidence="1 8">Metabolic intermediate biosynthesis; chorismate biosynthesis; chorismate from D-erythrose 4-phosphate and phosphoenolpyruvate: step 4/7.</text>
</comment>
<keyword evidence="3 8" id="KW-0028">Amino-acid biosynthesis</keyword>
<comment type="function">
    <text evidence="8">Involved in the biosynthesis of the chorismate, which leads to the biosynthesis of aromatic amino acids. Catalyzes the reversible NADPH linked reduction of 3-dehydroshikimate (DHSA) to yield shikimate (SA).</text>
</comment>
<feature type="binding site" evidence="8">
    <location>
        <position position="219"/>
    </location>
    <ligand>
        <name>shikimate</name>
        <dbReference type="ChEBI" id="CHEBI:36208"/>
    </ligand>
</feature>
<dbReference type="FunFam" id="3.40.50.10860:FF:000006">
    <property type="entry name" value="Shikimate dehydrogenase (NADP(+))"/>
    <property type="match status" value="1"/>
</dbReference>